<evidence type="ECO:0000313" key="11">
    <source>
        <dbReference type="EMBL" id="RDK82648.1"/>
    </source>
</evidence>
<dbReference type="GO" id="GO:0008320">
    <property type="term" value="F:protein transmembrane transporter activity"/>
    <property type="evidence" value="ECO:0007669"/>
    <property type="project" value="TreeGrafter"/>
</dbReference>
<dbReference type="InterPro" id="IPR013686">
    <property type="entry name" value="Polypept-transport_assoc_ShlB"/>
</dbReference>
<dbReference type="Proteomes" id="UP000254848">
    <property type="component" value="Unassembled WGS sequence"/>
</dbReference>
<dbReference type="Gene3D" id="2.40.160.50">
    <property type="entry name" value="membrane protein fhac: a member of the omp85/tpsb transporter family"/>
    <property type="match status" value="1"/>
</dbReference>
<feature type="chain" id="PRO_5016587711" evidence="9">
    <location>
        <begin position="21"/>
        <end position="554"/>
    </location>
</feature>
<dbReference type="EMBL" id="QRAP01000029">
    <property type="protein sequence ID" value="RDK82648.1"/>
    <property type="molecule type" value="Genomic_DNA"/>
</dbReference>
<comment type="similarity">
    <text evidence="2">Belongs to the TPS (TC 1.B.20) family.</text>
</comment>
<dbReference type="InterPro" id="IPR027282">
    <property type="entry name" value="TPS"/>
</dbReference>
<dbReference type="AlphaFoldDB" id="A0A370Q2R0"/>
<keyword evidence="4" id="KW-1134">Transmembrane beta strand</keyword>
<feature type="signal peptide" evidence="9">
    <location>
        <begin position="1"/>
        <end position="20"/>
    </location>
</feature>
<evidence type="ECO:0000256" key="3">
    <source>
        <dbReference type="ARBA" id="ARBA00022448"/>
    </source>
</evidence>
<keyword evidence="9" id="KW-0732">Signal</keyword>
<evidence type="ECO:0000256" key="9">
    <source>
        <dbReference type="SAM" id="SignalP"/>
    </source>
</evidence>
<organism evidence="11 12">
    <name type="scientific">Enterobacillus tribolii</name>
    <dbReference type="NCBI Taxonomy" id="1487935"/>
    <lineage>
        <taxon>Bacteria</taxon>
        <taxon>Pseudomonadati</taxon>
        <taxon>Pseudomonadota</taxon>
        <taxon>Gammaproteobacteria</taxon>
        <taxon>Enterobacterales</taxon>
        <taxon>Hafniaceae</taxon>
        <taxon>Enterobacillus</taxon>
    </lineage>
</organism>
<dbReference type="GO" id="GO:0098046">
    <property type="term" value="C:type V protein secretion system complex"/>
    <property type="evidence" value="ECO:0007669"/>
    <property type="project" value="TreeGrafter"/>
</dbReference>
<keyword evidence="5" id="KW-0812">Transmembrane</keyword>
<evidence type="ECO:0000313" key="12">
    <source>
        <dbReference type="Proteomes" id="UP000254848"/>
    </source>
</evidence>
<dbReference type="OrthoDB" id="290122at2"/>
<dbReference type="PROSITE" id="PS51779">
    <property type="entry name" value="POTRA"/>
    <property type="match status" value="1"/>
</dbReference>
<dbReference type="RefSeq" id="WP_115460555.1">
    <property type="nucleotide sequence ID" value="NZ_QRAP01000029.1"/>
</dbReference>
<sequence length="554" mass="61299">MTGRHVFLAAALLLPSGVFAAQPLSPSDRDAVEQQQRDVLRQNQQQREELQRTLTLPSAVPQAPVSDAGPCFTISRIELDGADKLTGNARDALLSPYRHQCLNLARINQLARQISDWYLRRGYITSRAFLTEQNLTSGTLNLKVVEGRLEDIKLENAPDRTLAMAFPGLKGKVLNLRDIEQGMEQINRVRNEPVQIEIQPGSQPGYSVVNLTARPAFPLQFGAGFDNSGQKSTGVGQINGSLSANNVLGIADKWYVSGARSSAFSSSRDAQSVQAGVSVPYGYFTVDYNYSWSEYVSTFDNNGFPWRSTGDTETHRLNGAWVAYRDSDIKTALTLGVNHRVSRNYLNDAYLGSSSRTLTGVMAGLNHSQKLWGGFATLNPAYSRGVPWLGAEDDKGKHPEAPRAEYTKWTLSGSYYRPLRNDLNYITSIYGQWTDDRLYGSERLTLGGESSVRGFKEQYLSGDVGGYWRNELNQTVFELPWLGQVGALAAVDGGYLRHKTDDDFSHGTLWGGAIGLYSNGRYASSQLTVGWPLRYPGELAPDRVSVYYRIGFVL</sequence>
<evidence type="ECO:0000256" key="7">
    <source>
        <dbReference type="ARBA" id="ARBA00023136"/>
    </source>
</evidence>
<dbReference type="PANTHER" id="PTHR34597">
    <property type="entry name" value="SLR1661 PROTEIN"/>
    <property type="match status" value="1"/>
</dbReference>
<dbReference type="PANTHER" id="PTHR34597:SF3">
    <property type="entry name" value="OUTER MEMBRANE TRANSPORTER CDIB"/>
    <property type="match status" value="1"/>
</dbReference>
<gene>
    <name evidence="11" type="ORF">C8D90_1291</name>
</gene>
<keyword evidence="7" id="KW-0472">Membrane</keyword>
<reference evidence="11 12" key="1">
    <citation type="submission" date="2018-07" db="EMBL/GenBank/DDBJ databases">
        <title>Genomic Encyclopedia of Type Strains, Phase IV (KMG-IV): sequencing the most valuable type-strain genomes for metagenomic binning, comparative biology and taxonomic classification.</title>
        <authorList>
            <person name="Goeker M."/>
        </authorList>
    </citation>
    <scope>NUCLEOTIDE SEQUENCE [LARGE SCALE GENOMIC DNA]</scope>
    <source>
        <strain evidence="11 12">DSM 103736</strain>
    </source>
</reference>
<dbReference type="PIRSF" id="PIRSF029745">
    <property type="entry name" value="FhaC"/>
    <property type="match status" value="1"/>
</dbReference>
<protein>
    <submittedName>
        <fullName evidence="11">Hemolysin activation/secretion protein</fullName>
    </submittedName>
</protein>
<keyword evidence="12" id="KW-1185">Reference proteome</keyword>
<dbReference type="GO" id="GO:0009279">
    <property type="term" value="C:cell outer membrane"/>
    <property type="evidence" value="ECO:0007669"/>
    <property type="project" value="UniProtKB-SubCell"/>
</dbReference>
<dbReference type="InterPro" id="IPR034746">
    <property type="entry name" value="POTRA"/>
</dbReference>
<keyword evidence="8" id="KW-0998">Cell outer membrane</keyword>
<keyword evidence="6" id="KW-0653">Protein transport</keyword>
<comment type="caution">
    <text evidence="11">The sequence shown here is derived from an EMBL/GenBank/DDBJ whole genome shotgun (WGS) entry which is preliminary data.</text>
</comment>
<evidence type="ECO:0000259" key="10">
    <source>
        <dbReference type="PROSITE" id="PS51779"/>
    </source>
</evidence>
<evidence type="ECO:0000256" key="6">
    <source>
        <dbReference type="ARBA" id="ARBA00022927"/>
    </source>
</evidence>
<proteinExistence type="inferred from homology"/>
<name>A0A370Q2R0_9GAMM</name>
<evidence type="ECO:0000256" key="2">
    <source>
        <dbReference type="ARBA" id="ARBA00009055"/>
    </source>
</evidence>
<evidence type="ECO:0000256" key="8">
    <source>
        <dbReference type="ARBA" id="ARBA00023237"/>
    </source>
</evidence>
<evidence type="ECO:0000256" key="4">
    <source>
        <dbReference type="ARBA" id="ARBA00022452"/>
    </source>
</evidence>
<dbReference type="Pfam" id="PF17287">
    <property type="entry name" value="POTRA_3"/>
    <property type="match status" value="1"/>
</dbReference>
<accession>A0A370Q2R0</accession>
<dbReference type="GO" id="GO:0046819">
    <property type="term" value="P:protein secretion by the type V secretion system"/>
    <property type="evidence" value="ECO:0007669"/>
    <property type="project" value="TreeGrafter"/>
</dbReference>
<dbReference type="InterPro" id="IPR005565">
    <property type="entry name" value="Hemolysn_activator_HlyB_C"/>
</dbReference>
<evidence type="ECO:0000256" key="5">
    <source>
        <dbReference type="ARBA" id="ARBA00022692"/>
    </source>
</evidence>
<dbReference type="InterPro" id="IPR051544">
    <property type="entry name" value="TPS_OM_transporter"/>
</dbReference>
<feature type="domain" description="POTRA" evidence="10">
    <location>
        <begin position="72"/>
        <end position="147"/>
    </location>
</feature>
<dbReference type="Pfam" id="PF08479">
    <property type="entry name" value="POTRA_2"/>
    <property type="match status" value="1"/>
</dbReference>
<dbReference type="Pfam" id="PF03865">
    <property type="entry name" value="ShlB"/>
    <property type="match status" value="1"/>
</dbReference>
<dbReference type="Gene3D" id="3.10.20.310">
    <property type="entry name" value="membrane protein fhac"/>
    <property type="match status" value="1"/>
</dbReference>
<keyword evidence="3" id="KW-0813">Transport</keyword>
<comment type="subcellular location">
    <subcellularLocation>
        <location evidence="1">Cell outer membrane</location>
    </subcellularLocation>
</comment>
<evidence type="ECO:0000256" key="1">
    <source>
        <dbReference type="ARBA" id="ARBA00004442"/>
    </source>
</evidence>
<dbReference type="InterPro" id="IPR035251">
    <property type="entry name" value="ShlB_POTRA"/>
</dbReference>